<evidence type="ECO:0000313" key="3">
    <source>
        <dbReference type="Proteomes" id="UP000095284"/>
    </source>
</evidence>
<dbReference type="GO" id="GO:0017171">
    <property type="term" value="F:serine hydrolase activity"/>
    <property type="evidence" value="ECO:0007669"/>
    <property type="project" value="TreeGrafter"/>
</dbReference>
<dbReference type="OrthoDB" id="19657at2759"/>
<dbReference type="Gene3D" id="3.40.50.1820">
    <property type="entry name" value="alpha/beta hydrolase"/>
    <property type="match status" value="1"/>
</dbReference>
<organism evidence="3 5">
    <name type="scientific">Bursaphelenchus xylophilus</name>
    <name type="common">Pinewood nematode worm</name>
    <name type="synonym">Aphelenchoides xylophilus</name>
    <dbReference type="NCBI Taxonomy" id="6326"/>
    <lineage>
        <taxon>Eukaryota</taxon>
        <taxon>Metazoa</taxon>
        <taxon>Ecdysozoa</taxon>
        <taxon>Nematoda</taxon>
        <taxon>Chromadorea</taxon>
        <taxon>Rhabditida</taxon>
        <taxon>Tylenchina</taxon>
        <taxon>Tylenchomorpha</taxon>
        <taxon>Aphelenchoidea</taxon>
        <taxon>Aphelenchoididae</taxon>
        <taxon>Bursaphelenchus</taxon>
    </lineage>
</organism>
<reference evidence="2" key="2">
    <citation type="submission" date="2020-09" db="EMBL/GenBank/DDBJ databases">
        <authorList>
            <person name="Kikuchi T."/>
        </authorList>
    </citation>
    <scope>NUCLEOTIDE SEQUENCE</scope>
    <source>
        <strain evidence="2">Ka4C1</strain>
    </source>
</reference>
<dbReference type="AlphaFoldDB" id="A0A1I7RWA0"/>
<dbReference type="Pfam" id="PF00561">
    <property type="entry name" value="Abhydrolase_1"/>
    <property type="match status" value="1"/>
</dbReference>
<dbReference type="EMBL" id="CAJFDI010000002">
    <property type="protein sequence ID" value="CAD5214649.1"/>
    <property type="molecule type" value="Genomic_DNA"/>
</dbReference>
<name>A0A1I7RWA0_BURXY</name>
<dbReference type="eggNOG" id="KOG2984">
    <property type="taxonomic scope" value="Eukaryota"/>
</dbReference>
<accession>A0A1I7RWA0</accession>
<protein>
    <submittedName>
        <fullName evidence="2">(pine wood nematode) hypothetical protein</fullName>
    </submittedName>
    <submittedName>
        <fullName evidence="5">AB hydrolase-1 domain-containing protein</fullName>
    </submittedName>
</protein>
<dbReference type="SUPFAM" id="SSF53474">
    <property type="entry name" value="alpha/beta-Hydrolases"/>
    <property type="match status" value="1"/>
</dbReference>
<keyword evidence="4" id="KW-1185">Reference proteome</keyword>
<evidence type="ECO:0000259" key="1">
    <source>
        <dbReference type="Pfam" id="PF00561"/>
    </source>
</evidence>
<dbReference type="PANTHER" id="PTHR46331:SF2">
    <property type="entry name" value="VALACYCLOVIR HYDROLASE"/>
    <property type="match status" value="1"/>
</dbReference>
<dbReference type="SMR" id="A0A1I7RWA0"/>
<proteinExistence type="predicted"/>
<dbReference type="Proteomes" id="UP000659654">
    <property type="component" value="Unassembled WGS sequence"/>
</dbReference>
<evidence type="ECO:0000313" key="2">
    <source>
        <dbReference type="EMBL" id="CAD5214649.1"/>
    </source>
</evidence>
<feature type="domain" description="AB hydrolase-1" evidence="1">
    <location>
        <begin position="45"/>
        <end position="156"/>
    </location>
</feature>
<gene>
    <name evidence="2" type="ORF">BXYJ_LOCUS3635</name>
</gene>
<dbReference type="InterPro" id="IPR029058">
    <property type="entry name" value="AB_hydrolase_fold"/>
</dbReference>
<dbReference type="Proteomes" id="UP000582659">
    <property type="component" value="Unassembled WGS sequence"/>
</dbReference>
<evidence type="ECO:0000313" key="5">
    <source>
        <dbReference type="WBParaSite" id="BXY_0501300.1"/>
    </source>
</evidence>
<reference evidence="5" key="1">
    <citation type="submission" date="2016-11" db="UniProtKB">
        <authorList>
            <consortium name="WormBaseParasite"/>
        </authorList>
    </citation>
    <scope>IDENTIFICATION</scope>
</reference>
<dbReference type="EMBL" id="CAJFCV020000002">
    <property type="protein sequence ID" value="CAG9095342.1"/>
    <property type="molecule type" value="Genomic_DNA"/>
</dbReference>
<sequence length="272" mass="31424">MSIEAMHERIIEDYANIEDVQIAYQRYGHGPNFLLGICGGVGCYKKDFPEHVLRSFDPNYYTIVSLDPPGYGNSRPPARNQEVNRCKKDAKYCVGLMQHLNLTPFCVMGWSEGARTSIHVAHQGKHLVDRVILMAVTTRVDPRIDSAFLGTRNTDQWLPETLEPYIRHYPEEFVREEWAAICDVVHKVFENFGGRFPSDLILHTLKQPILNIYGGLDRFIMDQKYLQEKVPTIRTAVHAQGGHDFYVKYPRWLAMKVTQFFKETSQQFKPSL</sequence>
<evidence type="ECO:0000313" key="4">
    <source>
        <dbReference type="Proteomes" id="UP000659654"/>
    </source>
</evidence>
<dbReference type="Proteomes" id="UP000095284">
    <property type="component" value="Unplaced"/>
</dbReference>
<dbReference type="PANTHER" id="PTHR46331">
    <property type="entry name" value="VALACYCLOVIR HYDROLASE"/>
    <property type="match status" value="1"/>
</dbReference>
<dbReference type="InterPro" id="IPR000073">
    <property type="entry name" value="AB_hydrolase_1"/>
</dbReference>
<dbReference type="WBParaSite" id="BXY_0501300.1">
    <property type="protein sequence ID" value="BXY_0501300.1"/>
    <property type="gene ID" value="BXY_0501300"/>
</dbReference>